<dbReference type="InterPro" id="IPR013149">
    <property type="entry name" value="ADH-like_C"/>
</dbReference>
<dbReference type="EMBL" id="OZ021743">
    <property type="protein sequence ID" value="CAK9329552.1"/>
    <property type="molecule type" value="Genomic_DNA"/>
</dbReference>
<dbReference type="PANTHER" id="PTHR43205">
    <property type="entry name" value="PROSTAGLANDIN REDUCTASE"/>
    <property type="match status" value="1"/>
</dbReference>
<name>A0ABP0Z9W4_9ROSI</name>
<dbReference type="Proteomes" id="UP001642487">
    <property type="component" value="Chromosome 9"/>
</dbReference>
<dbReference type="Pfam" id="PF16884">
    <property type="entry name" value="ADH_N_2"/>
    <property type="match status" value="1"/>
</dbReference>
<dbReference type="Gene3D" id="3.40.50.720">
    <property type="entry name" value="NAD(P)-binding Rossmann-like Domain"/>
    <property type="match status" value="1"/>
</dbReference>
<dbReference type="InterPro" id="IPR045010">
    <property type="entry name" value="MDR_fam"/>
</dbReference>
<accession>A0ABP0Z9W4</accession>
<dbReference type="SMART" id="SM00829">
    <property type="entry name" value="PKS_ER"/>
    <property type="match status" value="1"/>
</dbReference>
<evidence type="ECO:0000313" key="3">
    <source>
        <dbReference type="EMBL" id="CAK9329552.1"/>
    </source>
</evidence>
<evidence type="ECO:0000259" key="2">
    <source>
        <dbReference type="SMART" id="SM00829"/>
    </source>
</evidence>
<dbReference type="Gene3D" id="3.90.180.10">
    <property type="entry name" value="Medium-chain alcohol dehydrogenases, catalytic domain"/>
    <property type="match status" value="1"/>
</dbReference>
<keyword evidence="1" id="KW-0560">Oxidoreductase</keyword>
<gene>
    <name evidence="3" type="ORF">CITCOLO1_LOCUS22021</name>
</gene>
<dbReference type="InterPro" id="IPR036291">
    <property type="entry name" value="NAD(P)-bd_dom_sf"/>
</dbReference>
<proteinExistence type="predicted"/>
<keyword evidence="4" id="KW-1185">Reference proteome</keyword>
<dbReference type="InterPro" id="IPR041694">
    <property type="entry name" value="ADH_N_2"/>
</dbReference>
<dbReference type="Pfam" id="PF00107">
    <property type="entry name" value="ADH_zinc_N"/>
    <property type="match status" value="1"/>
</dbReference>
<sequence length="350" mass="38126">MEEEMKKNSFIAIKHHINGFPVESDFELKSQHLRLSAHPGSADIVLKNLFVSVDPYQIHRMKTPSPSHATSSAAPFITPGQVISVQGVAEVVDSDDPNFEKGDFVKGIIHWAQYSVVKARESALMKLDTLEFPLTYHLGILGMSGLSAYVGLFDVGKVKEGDKVFVSAASGSVGNLVGQFAKLLGCYVVGSAGSDQKVALLKEKLGFDAAFNYNHQKDLKSTLAKYFPNGIDIYFDNVGDEMLEAAVANMNPFGKVVVCGVISDYTKPKPRKGSPINMMEIVYKSITIQGFLVSDYLNVFQDFKSKAASYLRSSKMKAIEDISVGLHNIPSAFIGLFNGNNIGKTIVKIA</sequence>
<dbReference type="SUPFAM" id="SSF51735">
    <property type="entry name" value="NAD(P)-binding Rossmann-fold domains"/>
    <property type="match status" value="1"/>
</dbReference>
<evidence type="ECO:0000313" key="4">
    <source>
        <dbReference type="Proteomes" id="UP001642487"/>
    </source>
</evidence>
<dbReference type="SUPFAM" id="SSF50129">
    <property type="entry name" value="GroES-like"/>
    <property type="match status" value="1"/>
</dbReference>
<reference evidence="3 4" key="1">
    <citation type="submission" date="2024-03" db="EMBL/GenBank/DDBJ databases">
        <authorList>
            <person name="Gkanogiannis A."/>
            <person name="Becerra Lopez-Lavalle L."/>
        </authorList>
    </citation>
    <scope>NUCLEOTIDE SEQUENCE [LARGE SCALE GENOMIC DNA]</scope>
</reference>
<dbReference type="InterPro" id="IPR020843">
    <property type="entry name" value="ER"/>
</dbReference>
<dbReference type="PANTHER" id="PTHR43205:SF12">
    <property type="entry name" value="OS06G0602900 PROTEIN"/>
    <property type="match status" value="1"/>
</dbReference>
<feature type="domain" description="Enoyl reductase (ER)" evidence="2">
    <location>
        <begin position="62"/>
        <end position="347"/>
    </location>
</feature>
<dbReference type="InterPro" id="IPR011032">
    <property type="entry name" value="GroES-like_sf"/>
</dbReference>
<evidence type="ECO:0000256" key="1">
    <source>
        <dbReference type="ARBA" id="ARBA00023002"/>
    </source>
</evidence>
<organism evidence="3 4">
    <name type="scientific">Citrullus colocynthis</name>
    <name type="common">colocynth</name>
    <dbReference type="NCBI Taxonomy" id="252529"/>
    <lineage>
        <taxon>Eukaryota</taxon>
        <taxon>Viridiplantae</taxon>
        <taxon>Streptophyta</taxon>
        <taxon>Embryophyta</taxon>
        <taxon>Tracheophyta</taxon>
        <taxon>Spermatophyta</taxon>
        <taxon>Magnoliopsida</taxon>
        <taxon>eudicotyledons</taxon>
        <taxon>Gunneridae</taxon>
        <taxon>Pentapetalae</taxon>
        <taxon>rosids</taxon>
        <taxon>fabids</taxon>
        <taxon>Cucurbitales</taxon>
        <taxon>Cucurbitaceae</taxon>
        <taxon>Benincaseae</taxon>
        <taxon>Citrullus</taxon>
    </lineage>
</organism>
<protein>
    <recommendedName>
        <fullName evidence="2">Enoyl reductase (ER) domain-containing protein</fullName>
    </recommendedName>
</protein>